<protein>
    <submittedName>
        <fullName evidence="1">LPS export ABC transporter protein LptC</fullName>
    </submittedName>
</protein>
<dbReference type="OrthoDB" id="1427074at2"/>
<dbReference type="STRING" id="579105.SAMN04488096_1036"/>
<keyword evidence="2" id="KW-1185">Reference proteome</keyword>
<dbReference type="GO" id="GO:0015221">
    <property type="term" value="F:lipopolysaccharide transmembrane transporter activity"/>
    <property type="evidence" value="ECO:0007669"/>
    <property type="project" value="InterPro"/>
</dbReference>
<dbReference type="GO" id="GO:0005886">
    <property type="term" value="C:plasma membrane"/>
    <property type="evidence" value="ECO:0007669"/>
    <property type="project" value="InterPro"/>
</dbReference>
<dbReference type="InterPro" id="IPR010664">
    <property type="entry name" value="LipoPS_assembly_LptC-rel"/>
</dbReference>
<dbReference type="RefSeq" id="WP_073148776.1">
    <property type="nucleotide sequence ID" value="NZ_FQYY01000003.1"/>
</dbReference>
<reference evidence="1 2" key="1">
    <citation type="submission" date="2016-11" db="EMBL/GenBank/DDBJ databases">
        <authorList>
            <person name="Jaros S."/>
            <person name="Januszkiewicz K."/>
            <person name="Wedrychowicz H."/>
        </authorList>
    </citation>
    <scope>NUCLEOTIDE SEQUENCE [LARGE SCALE GENOMIC DNA]</scope>
    <source>
        <strain evidence="1 2">DSM 21425</strain>
    </source>
</reference>
<name>A0A1M6CI33_9FLAO</name>
<evidence type="ECO:0000313" key="1">
    <source>
        <dbReference type="EMBL" id="SHI60646.1"/>
    </source>
</evidence>
<dbReference type="Pfam" id="PF06835">
    <property type="entry name" value="LptC"/>
    <property type="match status" value="1"/>
</dbReference>
<accession>A0A1M6CI33</accession>
<dbReference type="AlphaFoldDB" id="A0A1M6CI33"/>
<proteinExistence type="predicted"/>
<sequence>MSVTYHHILKSIVAILLVTMLFSCQNGLSEARKFDGDHPTPQTVGENVNLFYTDSGKVKANLRSPKMLDFTNQQFAYREFPNGVEVDFFNEKQEKTTIVADYGIVYSQTDLIDLRGNVKIVTSDTTVLNAEQLYWDQARSWLFSDKKYNIKMNNGALNDGEGFDANENFDKFISRSNVGVQYLDESKK</sequence>
<organism evidence="1 2">
    <name type="scientific">Mesonia phycicola</name>
    <dbReference type="NCBI Taxonomy" id="579105"/>
    <lineage>
        <taxon>Bacteria</taxon>
        <taxon>Pseudomonadati</taxon>
        <taxon>Bacteroidota</taxon>
        <taxon>Flavobacteriia</taxon>
        <taxon>Flavobacteriales</taxon>
        <taxon>Flavobacteriaceae</taxon>
        <taxon>Mesonia</taxon>
    </lineage>
</organism>
<dbReference type="Gene3D" id="2.60.450.10">
    <property type="entry name" value="Lipopolysaccharide (LPS) transport protein A like domain"/>
    <property type="match status" value="1"/>
</dbReference>
<evidence type="ECO:0000313" key="2">
    <source>
        <dbReference type="Proteomes" id="UP000184225"/>
    </source>
</evidence>
<dbReference type="EMBL" id="FQYY01000003">
    <property type="protein sequence ID" value="SHI60646.1"/>
    <property type="molecule type" value="Genomic_DNA"/>
</dbReference>
<dbReference type="NCBIfam" id="TIGR04409">
    <property type="entry name" value="LptC_YrbK"/>
    <property type="match status" value="1"/>
</dbReference>
<dbReference type="InterPro" id="IPR026265">
    <property type="entry name" value="LptC"/>
</dbReference>
<dbReference type="Proteomes" id="UP000184225">
    <property type="component" value="Unassembled WGS sequence"/>
</dbReference>
<gene>
    <name evidence="1" type="ORF">SAMN04488096_1036</name>
</gene>